<protein>
    <submittedName>
        <fullName evidence="2">Uncharacterized protein</fullName>
    </submittedName>
</protein>
<dbReference type="EMBL" id="BKCJ010598487">
    <property type="protein sequence ID" value="GFB30837.1"/>
    <property type="molecule type" value="Genomic_DNA"/>
</dbReference>
<sequence>MIIPVLLVTKESNTRPLPITAENKANHTAGLKETNNSADDSTRLDADGVEYMETKEAVDEGRTRNKTEEIMDKRRTINKTEELNLDVDSKVIIEDNGSGKKGESTISTARPKRVSTAGVTISTADPKMKLHKEVEKERQREEQASMDYIENLYDEVQEIIDADHELAVRLTHEEHEKYTVNKRVNLLAGYIKKRKKQRAEERAAAIRNKPPTRTQLKRLMMTYLKHTG</sequence>
<comment type="caution">
    <text evidence="2">The sequence shown here is derived from an EMBL/GenBank/DDBJ whole genome shotgun (WGS) entry which is preliminary data.</text>
</comment>
<evidence type="ECO:0000313" key="2">
    <source>
        <dbReference type="EMBL" id="GFB30837.1"/>
    </source>
</evidence>
<name>A0A699LEZ1_TANCI</name>
<accession>A0A699LEZ1</accession>
<gene>
    <name evidence="2" type="ORF">Tci_702808</name>
</gene>
<feature type="non-terminal residue" evidence="2">
    <location>
        <position position="228"/>
    </location>
</feature>
<reference evidence="2" key="1">
    <citation type="journal article" date="2019" name="Sci. Rep.">
        <title>Draft genome of Tanacetum cinerariifolium, the natural source of mosquito coil.</title>
        <authorList>
            <person name="Yamashiro T."/>
            <person name="Shiraishi A."/>
            <person name="Satake H."/>
            <person name="Nakayama K."/>
        </authorList>
    </citation>
    <scope>NUCLEOTIDE SEQUENCE</scope>
</reference>
<feature type="region of interest" description="Disordered" evidence="1">
    <location>
        <begin position="24"/>
        <end position="43"/>
    </location>
</feature>
<proteinExistence type="predicted"/>
<evidence type="ECO:0000256" key="1">
    <source>
        <dbReference type="SAM" id="MobiDB-lite"/>
    </source>
</evidence>
<organism evidence="2">
    <name type="scientific">Tanacetum cinerariifolium</name>
    <name type="common">Dalmatian daisy</name>
    <name type="synonym">Chrysanthemum cinerariifolium</name>
    <dbReference type="NCBI Taxonomy" id="118510"/>
    <lineage>
        <taxon>Eukaryota</taxon>
        <taxon>Viridiplantae</taxon>
        <taxon>Streptophyta</taxon>
        <taxon>Embryophyta</taxon>
        <taxon>Tracheophyta</taxon>
        <taxon>Spermatophyta</taxon>
        <taxon>Magnoliopsida</taxon>
        <taxon>eudicotyledons</taxon>
        <taxon>Gunneridae</taxon>
        <taxon>Pentapetalae</taxon>
        <taxon>asterids</taxon>
        <taxon>campanulids</taxon>
        <taxon>Asterales</taxon>
        <taxon>Asteraceae</taxon>
        <taxon>Asteroideae</taxon>
        <taxon>Anthemideae</taxon>
        <taxon>Anthemidinae</taxon>
        <taxon>Tanacetum</taxon>
    </lineage>
</organism>
<dbReference type="AlphaFoldDB" id="A0A699LEZ1"/>